<dbReference type="InterPro" id="IPR011044">
    <property type="entry name" value="Quino_amine_DH_bsu"/>
</dbReference>
<organism evidence="1 2">
    <name type="scientific">Corynebacterium deserti GIMN1.010</name>
    <dbReference type="NCBI Taxonomy" id="931089"/>
    <lineage>
        <taxon>Bacteria</taxon>
        <taxon>Bacillati</taxon>
        <taxon>Actinomycetota</taxon>
        <taxon>Actinomycetes</taxon>
        <taxon>Mycobacteriales</taxon>
        <taxon>Corynebacteriaceae</taxon>
        <taxon>Corynebacterium</taxon>
    </lineage>
</organism>
<proteinExistence type="predicted"/>
<dbReference type="STRING" id="931089.CDES_11280"/>
<sequence>MIFINAKNFIRVLLVSCLGITGHGLVACSEPLEYQDAQTLKSPTYVGFSNEAMGVLAKTDSANIFLSSADGEGNIVHRLAPTYFPSIERLGNGFIAPDEDSLVLFDASLNEIGRHDVAELGVAVQTSSAHSSNHQAAAFSFNEGTAENQYRHRIVAATMENATSIVTNQLPLALTACDDGSIRWIEFLPDSGMEDALGPGKARIMRLTSAAEQREITIDWHFENRPGSATILHCSNENAYIDLGQDSGEILKVTDSSKPEVMSILPPFAIADRGRFDYVFEEDYVAFNSSGILTRINVPKGNLVYSHALELNGDNPVSVTFDSDVAYIVVQPPNGAQDQSVYAIDLDDPTCISEKLELTGFDQTAYESRIERQGGSYIVIDTFMSIDPDWTPMCSQ</sequence>
<dbReference type="Proteomes" id="UP000068067">
    <property type="component" value="Chromosome"/>
</dbReference>
<dbReference type="EMBL" id="CP009220">
    <property type="protein sequence ID" value="ALC06623.1"/>
    <property type="molecule type" value="Genomic_DNA"/>
</dbReference>
<accession>A0A0M3QA37</accession>
<reference evidence="1 2" key="1">
    <citation type="submission" date="2014-08" db="EMBL/GenBank/DDBJ databases">
        <title>Complete genome sequence of Corynebacterium deserti GIMN1.010 (=DSM 45689), isolated from desert sand in western China.</title>
        <authorList>
            <person name="Ruckert C."/>
            <person name="Albersmeier A."/>
            <person name="Kalinowski J."/>
        </authorList>
    </citation>
    <scope>NUCLEOTIDE SEQUENCE [LARGE SCALE GENOMIC DNA]</scope>
    <source>
        <strain evidence="1 2">GIMN1.010</strain>
    </source>
</reference>
<evidence type="ECO:0000313" key="1">
    <source>
        <dbReference type="EMBL" id="ALC06623.1"/>
    </source>
</evidence>
<dbReference type="PATRIC" id="fig|931089.4.peg.2282"/>
<gene>
    <name evidence="1" type="ORF">CDES_11280</name>
</gene>
<protein>
    <submittedName>
        <fullName evidence="1">Uncharacterized protein</fullName>
    </submittedName>
</protein>
<dbReference type="SUPFAM" id="SSF50969">
    <property type="entry name" value="YVTN repeat-like/Quinoprotein amine dehydrogenase"/>
    <property type="match status" value="1"/>
</dbReference>
<dbReference type="RefSeq" id="WP_053545541.1">
    <property type="nucleotide sequence ID" value="NZ_CP009220.1"/>
</dbReference>
<keyword evidence="2" id="KW-1185">Reference proteome</keyword>
<dbReference type="KEGG" id="cdx:CDES_11280"/>
<dbReference type="AlphaFoldDB" id="A0A0M3QA37"/>
<dbReference type="PROSITE" id="PS51257">
    <property type="entry name" value="PROKAR_LIPOPROTEIN"/>
    <property type="match status" value="1"/>
</dbReference>
<name>A0A0M3QA37_9CORY</name>
<dbReference type="OrthoDB" id="4422409at2"/>
<evidence type="ECO:0000313" key="2">
    <source>
        <dbReference type="Proteomes" id="UP000068067"/>
    </source>
</evidence>